<dbReference type="GO" id="GO:0003924">
    <property type="term" value="F:GTPase activity"/>
    <property type="evidence" value="ECO:0007669"/>
    <property type="project" value="InterPro"/>
</dbReference>
<proteinExistence type="predicted"/>
<dbReference type="EMBL" id="LCDO01000038">
    <property type="protein sequence ID" value="KKS54218.1"/>
    <property type="molecule type" value="Genomic_DNA"/>
</dbReference>
<dbReference type="GO" id="GO:0032153">
    <property type="term" value="C:cell division site"/>
    <property type="evidence" value="ECO:0007669"/>
    <property type="project" value="TreeGrafter"/>
</dbReference>
<dbReference type="Proteomes" id="UP000034837">
    <property type="component" value="Unassembled WGS sequence"/>
</dbReference>
<dbReference type="Gene3D" id="3.40.50.1440">
    <property type="entry name" value="Tubulin/FtsZ, GTPase domain"/>
    <property type="match status" value="1"/>
</dbReference>
<evidence type="ECO:0000313" key="5">
    <source>
        <dbReference type="Proteomes" id="UP000034837"/>
    </source>
</evidence>
<keyword evidence="4" id="KW-0132">Cell division</keyword>
<gene>
    <name evidence="4" type="ORF">UV20_C0038G0008</name>
</gene>
<feature type="domain" description="Tubulin/FtsZ GTPase" evidence="3">
    <location>
        <begin position="7"/>
        <end position="195"/>
    </location>
</feature>
<dbReference type="InterPro" id="IPR036525">
    <property type="entry name" value="Tubulin/FtsZ_GTPase_sf"/>
</dbReference>
<keyword evidence="2" id="KW-0342">GTP-binding</keyword>
<dbReference type="GO" id="GO:0051301">
    <property type="term" value="P:cell division"/>
    <property type="evidence" value="ECO:0007669"/>
    <property type="project" value="UniProtKB-KW"/>
</dbReference>
<evidence type="ECO:0000259" key="3">
    <source>
        <dbReference type="SMART" id="SM00864"/>
    </source>
</evidence>
<dbReference type="InterPro" id="IPR003008">
    <property type="entry name" value="Tubulin_FtsZ_GTPase"/>
</dbReference>
<accession>A0A0G1CX53</accession>
<dbReference type="InterPro" id="IPR045061">
    <property type="entry name" value="FtsZ/CetZ"/>
</dbReference>
<keyword evidence="4" id="KW-0131">Cell cycle</keyword>
<sequence>MSKNNLNIKILSVGGRGANILDRLNSFDDIGIDRIAVALNSKVFSRIRVKQRIELTKEYNLDKVENIETVVKQSIEEKRGEIEKSIRGANALFLIGNLANDTTHYQVAQIAKIAKENDILTFFVGSTPFPFEGKNKIDLANKNKEFLENYVDAVLVLESSKIMMNKISANEALTRVDKLLGEMISSLVDLVMKFGVVNVDFADLKSTIQNAGEIFFNSIDGTKSDVGGLVNDLFVKNQFANKNNKLKKVLYVIYAGKDVLMEEIGVIGEKLKENLDSNARVIFGVINEEKMGDRLKIVLVGC</sequence>
<dbReference type="SUPFAM" id="SSF52490">
    <property type="entry name" value="Tubulin nucleotide-binding domain-like"/>
    <property type="match status" value="1"/>
</dbReference>
<protein>
    <submittedName>
        <fullName evidence="4">Cell division protein FtsZ</fullName>
    </submittedName>
</protein>
<dbReference type="SUPFAM" id="SSF55307">
    <property type="entry name" value="Tubulin C-terminal domain-like"/>
    <property type="match status" value="1"/>
</dbReference>
<dbReference type="PANTHER" id="PTHR30314">
    <property type="entry name" value="CELL DIVISION PROTEIN FTSZ-RELATED"/>
    <property type="match status" value="1"/>
</dbReference>
<evidence type="ECO:0000256" key="1">
    <source>
        <dbReference type="ARBA" id="ARBA00022741"/>
    </source>
</evidence>
<dbReference type="GO" id="GO:0005525">
    <property type="term" value="F:GTP binding"/>
    <property type="evidence" value="ECO:0007669"/>
    <property type="project" value="UniProtKB-KW"/>
</dbReference>
<dbReference type="Gene3D" id="3.30.1330.20">
    <property type="entry name" value="Tubulin/FtsZ, C-terminal domain"/>
    <property type="match status" value="1"/>
</dbReference>
<keyword evidence="1" id="KW-0547">Nucleotide-binding</keyword>
<dbReference type="InterPro" id="IPR024757">
    <property type="entry name" value="FtsZ_C"/>
</dbReference>
<reference evidence="4 5" key="1">
    <citation type="journal article" date="2015" name="Nature">
        <title>rRNA introns, odd ribosomes, and small enigmatic genomes across a large radiation of phyla.</title>
        <authorList>
            <person name="Brown C.T."/>
            <person name="Hug L.A."/>
            <person name="Thomas B.C."/>
            <person name="Sharon I."/>
            <person name="Castelle C.J."/>
            <person name="Singh A."/>
            <person name="Wilkins M.J."/>
            <person name="Williams K.H."/>
            <person name="Banfield J.F."/>
        </authorList>
    </citation>
    <scope>NUCLEOTIDE SEQUENCE [LARGE SCALE GENOMIC DNA]</scope>
</reference>
<evidence type="ECO:0000256" key="2">
    <source>
        <dbReference type="ARBA" id="ARBA00023134"/>
    </source>
</evidence>
<comment type="caution">
    <text evidence="4">The sequence shown here is derived from an EMBL/GenBank/DDBJ whole genome shotgun (WGS) entry which is preliminary data.</text>
</comment>
<dbReference type="InterPro" id="IPR008280">
    <property type="entry name" value="Tub_FtsZ_C"/>
</dbReference>
<dbReference type="GO" id="GO:0005737">
    <property type="term" value="C:cytoplasm"/>
    <property type="evidence" value="ECO:0007669"/>
    <property type="project" value="TreeGrafter"/>
</dbReference>
<dbReference type="SMART" id="SM00864">
    <property type="entry name" value="Tubulin"/>
    <property type="match status" value="1"/>
</dbReference>
<dbReference type="AlphaFoldDB" id="A0A0G1CX53"/>
<dbReference type="Pfam" id="PF12327">
    <property type="entry name" value="FtsZ_C"/>
    <property type="match status" value="1"/>
</dbReference>
<dbReference type="InterPro" id="IPR037103">
    <property type="entry name" value="Tubulin/FtsZ-like_C"/>
</dbReference>
<organism evidence="4 5">
    <name type="scientific">Candidatus Magasanikbacteria bacterium GW2011_GWA2_42_32</name>
    <dbReference type="NCBI Taxonomy" id="1619039"/>
    <lineage>
        <taxon>Bacteria</taxon>
        <taxon>Candidatus Magasanikiibacteriota</taxon>
    </lineage>
</organism>
<name>A0A0G1CX53_9BACT</name>
<dbReference type="PRINTS" id="PR00423">
    <property type="entry name" value="CELLDVISFTSZ"/>
</dbReference>
<evidence type="ECO:0000313" key="4">
    <source>
        <dbReference type="EMBL" id="KKS54218.1"/>
    </source>
</evidence>
<dbReference type="PANTHER" id="PTHR30314:SF3">
    <property type="entry name" value="MITOCHONDRIAL DIVISION PROTEIN FSZA"/>
    <property type="match status" value="1"/>
</dbReference>